<sequence length="467" mass="55931">MMELLKSLLFINRIISVTSKSNSESDEIVVINENCLSNDQNISNKDDAVIKKYNSNKFYNALMRLNIKNKKKSNDLILSNTLSLKNPFKSIFSKKVFKHKKNGDNSTTKEIHKSNDNWDCMSILDIKIFTVNRKVEKFKKDANKLINYLYFMIINSPIYNIELCQLYMPIASNKINSIKNFQPVDLKLDGEFKNREYYLNFRKDMFKDIFEVNDSFFSKSYELISNSGINIIFLDHILKLIEDEKKPRGVWNMNELNDCYSYNSLVDHIYFVIYKINSFDVLNSKIKLYIKNFDKLFKDMSLDENDKVSWREETIISKFEKLLHEYSEIKCDAMQFKYATESLKICIKKFQKFKNELLMDDQIMYICNYISLIIDKDSIYNTLDLNGRFCCLIFNNYFTKTQINLFDLMHKYFHETNKLQQIEIRYKIDNTIKSLKSRMKIIEKYELNKNTDIYYRKIVKYLKKRKF</sequence>
<organism evidence="1 2">
    <name type="scientific">Astathelohania contejeani</name>
    <dbReference type="NCBI Taxonomy" id="164912"/>
    <lineage>
        <taxon>Eukaryota</taxon>
        <taxon>Fungi</taxon>
        <taxon>Fungi incertae sedis</taxon>
        <taxon>Microsporidia</taxon>
        <taxon>Astathelohaniidae</taxon>
        <taxon>Astathelohania</taxon>
    </lineage>
</organism>
<keyword evidence="2" id="KW-1185">Reference proteome</keyword>
<evidence type="ECO:0000313" key="1">
    <source>
        <dbReference type="EMBL" id="KAF7684668.1"/>
    </source>
</evidence>
<accession>A0ABQ7I2T7</accession>
<dbReference type="EMBL" id="SBIQ01000005">
    <property type="protein sequence ID" value="KAF7684668.1"/>
    <property type="molecule type" value="Genomic_DNA"/>
</dbReference>
<gene>
    <name evidence="1" type="ORF">TCON_0152</name>
</gene>
<reference evidence="1 2" key="1">
    <citation type="submission" date="2019-01" db="EMBL/GenBank/DDBJ databases">
        <title>Genomes sequencing and comparative genomics of infectious freshwater microsporidia, Cucumispora dikerogammari and Thelohania contejeani.</title>
        <authorList>
            <person name="Cormier A."/>
            <person name="Giraud I."/>
            <person name="Wattier R."/>
            <person name="Teixeira M."/>
            <person name="Grandjean F."/>
            <person name="Rigaud T."/>
            <person name="Cordaux R."/>
        </authorList>
    </citation>
    <scope>NUCLEOTIDE SEQUENCE [LARGE SCALE GENOMIC DNA]</scope>
    <source>
        <strain evidence="1">T1</strain>
        <tissue evidence="1">Spores</tissue>
    </source>
</reference>
<dbReference type="Proteomes" id="UP001516464">
    <property type="component" value="Unassembled WGS sequence"/>
</dbReference>
<proteinExistence type="predicted"/>
<name>A0ABQ7I2T7_9MICR</name>
<protein>
    <submittedName>
        <fullName evidence="1">Uncharacterized protein</fullName>
    </submittedName>
</protein>
<comment type="caution">
    <text evidence="1">The sequence shown here is derived from an EMBL/GenBank/DDBJ whole genome shotgun (WGS) entry which is preliminary data.</text>
</comment>
<evidence type="ECO:0000313" key="2">
    <source>
        <dbReference type="Proteomes" id="UP001516464"/>
    </source>
</evidence>